<evidence type="ECO:0000313" key="2">
    <source>
        <dbReference type="Ensembl" id="ENSCINP00000021582.2"/>
    </source>
</evidence>
<dbReference type="InParanoid" id="F7AY89"/>
<evidence type="ECO:0008006" key="4">
    <source>
        <dbReference type="Google" id="ProtNLM"/>
    </source>
</evidence>
<reference evidence="2" key="2">
    <citation type="journal article" date="2008" name="Genome Biol.">
        <title>Improved genome assembly and evidence-based global gene model set for the chordate Ciona intestinalis: new insight into intron and operon populations.</title>
        <authorList>
            <person name="Satou Y."/>
            <person name="Mineta K."/>
            <person name="Ogasawara M."/>
            <person name="Sasakura Y."/>
            <person name="Shoguchi E."/>
            <person name="Ueno K."/>
            <person name="Yamada L."/>
            <person name="Matsumoto J."/>
            <person name="Wasserscheid J."/>
            <person name="Dewar K."/>
            <person name="Wiley G.B."/>
            <person name="Macmil S.L."/>
            <person name="Roe B.A."/>
            <person name="Zeller R.W."/>
            <person name="Hastings K.E."/>
            <person name="Lemaire P."/>
            <person name="Lindquist E."/>
            <person name="Endo T."/>
            <person name="Hotta K."/>
            <person name="Inaba K."/>
        </authorList>
    </citation>
    <scope>NUCLEOTIDE SEQUENCE [LARGE SCALE GENOMIC DNA]</scope>
    <source>
        <strain evidence="2">wild type</strain>
    </source>
</reference>
<reference evidence="2" key="3">
    <citation type="submission" date="2025-08" db="UniProtKB">
        <authorList>
            <consortium name="Ensembl"/>
        </authorList>
    </citation>
    <scope>IDENTIFICATION</scope>
</reference>
<dbReference type="Proteomes" id="UP000008144">
    <property type="component" value="Chromosome 12"/>
</dbReference>
<keyword evidence="1" id="KW-0732">Signal</keyword>
<dbReference type="AlphaFoldDB" id="F7AY89"/>
<name>F7AY89_CIOIN</name>
<evidence type="ECO:0000313" key="3">
    <source>
        <dbReference type="Proteomes" id="UP000008144"/>
    </source>
</evidence>
<dbReference type="EMBL" id="EAAA01000918">
    <property type="status" value="NOT_ANNOTATED_CDS"/>
    <property type="molecule type" value="Genomic_DNA"/>
</dbReference>
<organism evidence="2 3">
    <name type="scientific">Ciona intestinalis</name>
    <name type="common">Transparent sea squirt</name>
    <name type="synonym">Ascidia intestinalis</name>
    <dbReference type="NCBI Taxonomy" id="7719"/>
    <lineage>
        <taxon>Eukaryota</taxon>
        <taxon>Metazoa</taxon>
        <taxon>Chordata</taxon>
        <taxon>Tunicata</taxon>
        <taxon>Ascidiacea</taxon>
        <taxon>Phlebobranchia</taxon>
        <taxon>Cionidae</taxon>
        <taxon>Ciona</taxon>
    </lineage>
</organism>
<feature type="chain" id="PRO_5003348194" description="Fibronectin type-III domain-containing protein" evidence="1">
    <location>
        <begin position="20"/>
        <end position="345"/>
    </location>
</feature>
<protein>
    <recommendedName>
        <fullName evidence="4">Fibronectin type-III domain-containing protein</fullName>
    </recommendedName>
</protein>
<accession>F7AY89</accession>
<keyword evidence="3" id="KW-1185">Reference proteome</keyword>
<evidence type="ECO:0000256" key="1">
    <source>
        <dbReference type="SAM" id="SignalP"/>
    </source>
</evidence>
<feature type="signal peptide" evidence="1">
    <location>
        <begin position="1"/>
        <end position="19"/>
    </location>
</feature>
<proteinExistence type="predicted"/>
<reference evidence="2" key="4">
    <citation type="submission" date="2025-09" db="UniProtKB">
        <authorList>
            <consortium name="Ensembl"/>
        </authorList>
    </citation>
    <scope>IDENTIFICATION</scope>
</reference>
<dbReference type="HOGENOM" id="CLU_805454_0_0_1"/>
<sequence>MENFYFCLLIFLWFAATSATNSSNFYPTSSANIQDCPRSCAIRLIRTANGREEIDSYHTCMNECTGSWPLMQGGNCSIQDSVVDSNFNPVCTPISVNISKVEVHLRRRWFTGGHFLDSSNNPALNTSSEVSLDVAAMEYAVVSWLPCPSGLRGVTGFQVLIQRIEGTQEDTECHNVTLRRTLQEGDAQIRLSVLSRFRLKQSSEYRVAIRSLPTPNSGYVSKTFNSKSCLELYGLDCRCGRTLDSLPPPTVTVEGYSVTMSITVAPTCFAIGRYEIQLAFWKNGNLDCDVPGIFLSKTRWRYGATRVTFGPVYNPISGRSYTGYYQSSNQKATVYSQYTNFTVTG</sequence>
<dbReference type="Ensembl" id="ENSCINT00000021828.2">
    <property type="protein sequence ID" value="ENSCINP00000021582.2"/>
    <property type="gene ID" value="ENSCING00000011242.2"/>
</dbReference>
<reference evidence="3" key="1">
    <citation type="journal article" date="2002" name="Science">
        <title>The draft genome of Ciona intestinalis: insights into chordate and vertebrate origins.</title>
        <authorList>
            <person name="Dehal P."/>
            <person name="Satou Y."/>
            <person name="Campbell R.K."/>
            <person name="Chapman J."/>
            <person name="Degnan B."/>
            <person name="De Tomaso A."/>
            <person name="Davidson B."/>
            <person name="Di Gregorio A."/>
            <person name="Gelpke M."/>
            <person name="Goodstein D.M."/>
            <person name="Harafuji N."/>
            <person name="Hastings K.E."/>
            <person name="Ho I."/>
            <person name="Hotta K."/>
            <person name="Huang W."/>
            <person name="Kawashima T."/>
            <person name="Lemaire P."/>
            <person name="Martinez D."/>
            <person name="Meinertzhagen I.A."/>
            <person name="Necula S."/>
            <person name="Nonaka M."/>
            <person name="Putnam N."/>
            <person name="Rash S."/>
            <person name="Saiga H."/>
            <person name="Satake M."/>
            <person name="Terry A."/>
            <person name="Yamada L."/>
            <person name="Wang H.G."/>
            <person name="Awazu S."/>
            <person name="Azumi K."/>
            <person name="Boore J."/>
            <person name="Branno M."/>
            <person name="Chin-Bow S."/>
            <person name="DeSantis R."/>
            <person name="Doyle S."/>
            <person name="Francino P."/>
            <person name="Keys D.N."/>
            <person name="Haga S."/>
            <person name="Hayashi H."/>
            <person name="Hino K."/>
            <person name="Imai K.S."/>
            <person name="Inaba K."/>
            <person name="Kano S."/>
            <person name="Kobayashi K."/>
            <person name="Kobayashi M."/>
            <person name="Lee B.I."/>
            <person name="Makabe K.W."/>
            <person name="Manohar C."/>
            <person name="Matassi G."/>
            <person name="Medina M."/>
            <person name="Mochizuki Y."/>
            <person name="Mount S."/>
            <person name="Morishita T."/>
            <person name="Miura S."/>
            <person name="Nakayama A."/>
            <person name="Nishizaka S."/>
            <person name="Nomoto H."/>
            <person name="Ohta F."/>
            <person name="Oishi K."/>
            <person name="Rigoutsos I."/>
            <person name="Sano M."/>
            <person name="Sasaki A."/>
            <person name="Sasakura Y."/>
            <person name="Shoguchi E."/>
            <person name="Shin-i T."/>
            <person name="Spagnuolo A."/>
            <person name="Stainier D."/>
            <person name="Suzuki M.M."/>
            <person name="Tassy O."/>
            <person name="Takatori N."/>
            <person name="Tokuoka M."/>
            <person name="Yagi K."/>
            <person name="Yoshizaki F."/>
            <person name="Wada S."/>
            <person name="Zhang C."/>
            <person name="Hyatt P.D."/>
            <person name="Larimer F."/>
            <person name="Detter C."/>
            <person name="Doggett N."/>
            <person name="Glavina T."/>
            <person name="Hawkins T."/>
            <person name="Richardson P."/>
            <person name="Lucas S."/>
            <person name="Kohara Y."/>
            <person name="Levine M."/>
            <person name="Satoh N."/>
            <person name="Rokhsar D.S."/>
        </authorList>
    </citation>
    <scope>NUCLEOTIDE SEQUENCE [LARGE SCALE GENOMIC DNA]</scope>
</reference>